<gene>
    <name evidence="11" type="primary">nadD</name>
    <name evidence="13" type="ORF">SAMN05444272_0278</name>
</gene>
<dbReference type="NCBIfam" id="NF000843">
    <property type="entry name" value="PRK00071.2-2"/>
    <property type="match status" value="1"/>
</dbReference>
<reference evidence="13 14" key="1">
    <citation type="submission" date="2016-11" db="EMBL/GenBank/DDBJ databases">
        <authorList>
            <person name="Jaros S."/>
            <person name="Januszkiewicz K."/>
            <person name="Wedrychowicz H."/>
        </authorList>
    </citation>
    <scope>NUCLEOTIDE SEQUENCE [LARGE SCALE GENOMIC DNA]</scope>
    <source>
        <strain evidence="13 14">DSM 22153</strain>
    </source>
</reference>
<keyword evidence="9 11" id="KW-0520">NAD</keyword>
<dbReference type="CDD" id="cd02165">
    <property type="entry name" value="NMNAT"/>
    <property type="match status" value="1"/>
</dbReference>
<evidence type="ECO:0000256" key="6">
    <source>
        <dbReference type="ARBA" id="ARBA00022695"/>
    </source>
</evidence>
<keyword evidence="8 11" id="KW-0067">ATP-binding</keyword>
<dbReference type="PANTHER" id="PTHR39321:SF3">
    <property type="entry name" value="PHOSPHOPANTETHEINE ADENYLYLTRANSFERASE"/>
    <property type="match status" value="1"/>
</dbReference>
<feature type="domain" description="Cytidyltransferase-like" evidence="12">
    <location>
        <begin position="28"/>
        <end position="207"/>
    </location>
</feature>
<keyword evidence="6 11" id="KW-0548">Nucleotidyltransferase</keyword>
<dbReference type="InterPro" id="IPR004821">
    <property type="entry name" value="Cyt_trans-like"/>
</dbReference>
<dbReference type="InterPro" id="IPR005248">
    <property type="entry name" value="NadD/NMNAT"/>
</dbReference>
<dbReference type="SUPFAM" id="SSF52374">
    <property type="entry name" value="Nucleotidylyl transferase"/>
    <property type="match status" value="1"/>
</dbReference>
<keyword evidence="4 11" id="KW-0662">Pyridine nucleotide biosynthesis</keyword>
<protein>
    <recommendedName>
        <fullName evidence="11">Probable nicotinate-nucleotide adenylyltransferase</fullName>
        <ecNumber evidence="11">2.7.7.18</ecNumber>
    </recommendedName>
    <alternativeName>
        <fullName evidence="11">Deamido-NAD(+) diphosphorylase</fullName>
    </alternativeName>
    <alternativeName>
        <fullName evidence="11">Deamido-NAD(+) pyrophosphorylase</fullName>
    </alternativeName>
    <alternativeName>
        <fullName evidence="11">Nicotinate mononucleotide adenylyltransferase</fullName>
        <shortName evidence="11">NaMN adenylyltransferase</shortName>
    </alternativeName>
</protein>
<evidence type="ECO:0000256" key="7">
    <source>
        <dbReference type="ARBA" id="ARBA00022741"/>
    </source>
</evidence>
<dbReference type="PANTHER" id="PTHR39321">
    <property type="entry name" value="NICOTINATE-NUCLEOTIDE ADENYLYLTRANSFERASE-RELATED"/>
    <property type="match status" value="1"/>
</dbReference>
<evidence type="ECO:0000256" key="10">
    <source>
        <dbReference type="ARBA" id="ARBA00048721"/>
    </source>
</evidence>
<comment type="catalytic activity">
    <reaction evidence="10 11">
        <text>nicotinate beta-D-ribonucleotide + ATP + H(+) = deamido-NAD(+) + diphosphate</text>
        <dbReference type="Rhea" id="RHEA:22860"/>
        <dbReference type="ChEBI" id="CHEBI:15378"/>
        <dbReference type="ChEBI" id="CHEBI:30616"/>
        <dbReference type="ChEBI" id="CHEBI:33019"/>
        <dbReference type="ChEBI" id="CHEBI:57502"/>
        <dbReference type="ChEBI" id="CHEBI:58437"/>
        <dbReference type="EC" id="2.7.7.18"/>
    </reaction>
</comment>
<evidence type="ECO:0000256" key="2">
    <source>
        <dbReference type="ARBA" id="ARBA00005019"/>
    </source>
</evidence>
<organism evidence="13 14">
    <name type="scientific">Roseibium suaedae</name>
    <dbReference type="NCBI Taxonomy" id="735517"/>
    <lineage>
        <taxon>Bacteria</taxon>
        <taxon>Pseudomonadati</taxon>
        <taxon>Pseudomonadota</taxon>
        <taxon>Alphaproteobacteria</taxon>
        <taxon>Hyphomicrobiales</taxon>
        <taxon>Stappiaceae</taxon>
        <taxon>Roseibium</taxon>
    </lineage>
</organism>
<comment type="function">
    <text evidence="1 11">Catalyzes the reversible adenylation of nicotinate mononucleotide (NaMN) to nicotinic acid adenine dinucleotide (NaAD).</text>
</comment>
<keyword evidence="7 11" id="KW-0547">Nucleotide-binding</keyword>
<dbReference type="EC" id="2.7.7.18" evidence="11"/>
<dbReference type="UniPathway" id="UPA00253">
    <property type="reaction ID" value="UER00332"/>
</dbReference>
<dbReference type="Gene3D" id="3.40.50.620">
    <property type="entry name" value="HUPs"/>
    <property type="match status" value="1"/>
</dbReference>
<comment type="pathway">
    <text evidence="2 11">Cofactor biosynthesis; NAD(+) biosynthesis; deamido-NAD(+) from nicotinate D-ribonucleotide: step 1/1.</text>
</comment>
<dbReference type="GO" id="GO:0009435">
    <property type="term" value="P:NAD+ biosynthetic process"/>
    <property type="evidence" value="ECO:0007669"/>
    <property type="project" value="UniProtKB-UniRule"/>
</dbReference>
<keyword evidence="14" id="KW-1185">Reference proteome</keyword>
<comment type="similarity">
    <text evidence="3 11">Belongs to the NadD family.</text>
</comment>
<dbReference type="AlphaFoldDB" id="A0A1M6ZLS8"/>
<evidence type="ECO:0000259" key="12">
    <source>
        <dbReference type="Pfam" id="PF01467"/>
    </source>
</evidence>
<evidence type="ECO:0000256" key="4">
    <source>
        <dbReference type="ARBA" id="ARBA00022642"/>
    </source>
</evidence>
<dbReference type="HAMAP" id="MF_00244">
    <property type="entry name" value="NaMN_adenylyltr"/>
    <property type="match status" value="1"/>
</dbReference>
<evidence type="ECO:0000256" key="1">
    <source>
        <dbReference type="ARBA" id="ARBA00002324"/>
    </source>
</evidence>
<evidence type="ECO:0000313" key="13">
    <source>
        <dbReference type="EMBL" id="SHL31313.1"/>
    </source>
</evidence>
<evidence type="ECO:0000256" key="3">
    <source>
        <dbReference type="ARBA" id="ARBA00009014"/>
    </source>
</evidence>
<dbReference type="NCBIfam" id="TIGR00482">
    <property type="entry name" value="nicotinate (nicotinamide) nucleotide adenylyltransferase"/>
    <property type="match status" value="1"/>
</dbReference>
<dbReference type="OrthoDB" id="5295945at2"/>
<keyword evidence="5 11" id="KW-0808">Transferase</keyword>
<name>A0A1M6ZLS8_9HYPH</name>
<proteinExistence type="inferred from homology"/>
<accession>A0A1M6ZLS8</accession>
<dbReference type="Proteomes" id="UP000186002">
    <property type="component" value="Unassembled WGS sequence"/>
</dbReference>
<dbReference type="STRING" id="735517.SAMN05444272_0278"/>
<dbReference type="NCBIfam" id="NF000845">
    <property type="entry name" value="PRK00071.2-4"/>
    <property type="match status" value="1"/>
</dbReference>
<evidence type="ECO:0000256" key="8">
    <source>
        <dbReference type="ARBA" id="ARBA00022840"/>
    </source>
</evidence>
<evidence type="ECO:0000256" key="5">
    <source>
        <dbReference type="ARBA" id="ARBA00022679"/>
    </source>
</evidence>
<dbReference type="GO" id="GO:0005524">
    <property type="term" value="F:ATP binding"/>
    <property type="evidence" value="ECO:0007669"/>
    <property type="project" value="UniProtKB-KW"/>
</dbReference>
<dbReference type="Pfam" id="PF01467">
    <property type="entry name" value="CTP_transf_like"/>
    <property type="match status" value="1"/>
</dbReference>
<dbReference type="EMBL" id="FRBW01000001">
    <property type="protein sequence ID" value="SHL31313.1"/>
    <property type="molecule type" value="Genomic_DNA"/>
</dbReference>
<evidence type="ECO:0000256" key="11">
    <source>
        <dbReference type="HAMAP-Rule" id="MF_00244"/>
    </source>
</evidence>
<evidence type="ECO:0000313" key="14">
    <source>
        <dbReference type="Proteomes" id="UP000186002"/>
    </source>
</evidence>
<dbReference type="GO" id="GO:0004515">
    <property type="term" value="F:nicotinate-nucleotide adenylyltransferase activity"/>
    <property type="evidence" value="ECO:0007669"/>
    <property type="project" value="UniProtKB-UniRule"/>
</dbReference>
<dbReference type="RefSeq" id="WP_073007839.1">
    <property type="nucleotide sequence ID" value="NZ_FRBW01000001.1"/>
</dbReference>
<dbReference type="InterPro" id="IPR014729">
    <property type="entry name" value="Rossmann-like_a/b/a_fold"/>
</dbReference>
<sequence>MTEDKAFSTVLPDWLKLPHAERGNRIGLFGGSFNPPHSGHQLVAETAMKRLDLDQVWWLVSPGNPLKDHSELEPQEQRIRNVERLSDHPGMRVTGHEAVLGTSYTAETLACILARRPGVRFVWIMGADNLASFHRWQNWRSIASAVPIAVVDRPGASLSVMSAPFARVFARHRIDETDAVTLPGLKPPAWVFLRTRLDAASSTNLRKLRRK</sequence>
<evidence type="ECO:0000256" key="9">
    <source>
        <dbReference type="ARBA" id="ARBA00023027"/>
    </source>
</evidence>
<dbReference type="NCBIfam" id="TIGR00125">
    <property type="entry name" value="cyt_tran_rel"/>
    <property type="match status" value="1"/>
</dbReference>